<sequence length="235" mass="26300">MNNAEKILETKALTRVFSETGERLEILKGVDFSLLKNEFCVLTGASGSGKSTFLNLVGALDTPTSGEILFEGKNLSKMSAKEKDEYHAKKVGFVFQFHHLLSEFTALENVCIPARILNPLGNFSEQREYAESLLEKVGLAGRLKHLPQELSGGERQRVAVARALMNRPDVILADEPSGSLDEKNARMLNELFQQIHEDYKQTLLVVTHDERMAEFATSRVHMHGGVVVPFEKERE</sequence>
<dbReference type="CDD" id="cd03255">
    <property type="entry name" value="ABC_MJ0796_LolCDE_FtsE"/>
    <property type="match status" value="1"/>
</dbReference>
<dbReference type="EMBL" id="QGHD01000003">
    <property type="protein sequence ID" value="PWL03804.1"/>
    <property type="molecule type" value="Genomic_DNA"/>
</dbReference>
<dbReference type="PANTHER" id="PTHR42798">
    <property type="entry name" value="LIPOPROTEIN-RELEASING SYSTEM ATP-BINDING PROTEIN LOLD"/>
    <property type="match status" value="1"/>
</dbReference>
<dbReference type="SUPFAM" id="SSF52540">
    <property type="entry name" value="P-loop containing nucleoside triphosphate hydrolases"/>
    <property type="match status" value="1"/>
</dbReference>
<evidence type="ECO:0000313" key="6">
    <source>
        <dbReference type="EMBL" id="PWL03804.1"/>
    </source>
</evidence>
<keyword evidence="2" id="KW-0813">Transport</keyword>
<dbReference type="RefSeq" id="WP_106198227.1">
    <property type="nucleotide sequence ID" value="NZ_JAXEIU010000023.1"/>
</dbReference>
<evidence type="ECO:0000259" key="5">
    <source>
        <dbReference type="PROSITE" id="PS50893"/>
    </source>
</evidence>
<feature type="domain" description="ABC transporter" evidence="5">
    <location>
        <begin position="8"/>
        <end position="235"/>
    </location>
</feature>
<organism evidence="6 7">
    <name type="scientific">Hallerella porci</name>
    <dbReference type="NCBI Taxonomy" id="1945871"/>
    <lineage>
        <taxon>Bacteria</taxon>
        <taxon>Pseudomonadati</taxon>
        <taxon>Fibrobacterota</taxon>
        <taxon>Fibrobacteria</taxon>
        <taxon>Fibrobacterales</taxon>
        <taxon>Fibrobacteraceae</taxon>
        <taxon>Hallerella</taxon>
    </lineage>
</organism>
<name>A0ABX5LMZ5_9BACT</name>
<keyword evidence="4 6" id="KW-0067">ATP-binding</keyword>
<protein>
    <submittedName>
        <fullName evidence="6">Lipoprotein-releasing system ATP-binding protein</fullName>
    </submittedName>
</protein>
<dbReference type="InterPro" id="IPR027417">
    <property type="entry name" value="P-loop_NTPase"/>
</dbReference>
<dbReference type="InterPro" id="IPR003439">
    <property type="entry name" value="ABC_transporter-like_ATP-bd"/>
</dbReference>
<dbReference type="PANTHER" id="PTHR42798:SF2">
    <property type="entry name" value="ABC TRANSPORTER ATP-BINDING PROTEIN MG467-RELATED"/>
    <property type="match status" value="1"/>
</dbReference>
<comment type="caution">
    <text evidence="6">The sequence shown here is derived from an EMBL/GenBank/DDBJ whole genome shotgun (WGS) entry which is preliminary data.</text>
</comment>
<evidence type="ECO:0000256" key="3">
    <source>
        <dbReference type="ARBA" id="ARBA00022741"/>
    </source>
</evidence>
<dbReference type="GO" id="GO:0005524">
    <property type="term" value="F:ATP binding"/>
    <property type="evidence" value="ECO:0007669"/>
    <property type="project" value="UniProtKB-KW"/>
</dbReference>
<keyword evidence="3" id="KW-0547">Nucleotide-binding</keyword>
<gene>
    <name evidence="6" type="ORF">B0H50_103101</name>
</gene>
<evidence type="ECO:0000256" key="1">
    <source>
        <dbReference type="ARBA" id="ARBA00005417"/>
    </source>
</evidence>
<evidence type="ECO:0000256" key="2">
    <source>
        <dbReference type="ARBA" id="ARBA00022448"/>
    </source>
</evidence>
<keyword evidence="6" id="KW-0449">Lipoprotein</keyword>
<reference evidence="6 7" key="1">
    <citation type="submission" date="2018-05" db="EMBL/GenBank/DDBJ databases">
        <title>Animal gut microbial communities from fecal samples from Wisconsin, USA.</title>
        <authorList>
            <person name="Neumann A."/>
        </authorList>
    </citation>
    <scope>NUCLEOTIDE SEQUENCE [LARGE SCALE GENOMIC DNA]</scope>
    <source>
        <strain evidence="6 7">UWS4</strain>
    </source>
</reference>
<evidence type="ECO:0000256" key="4">
    <source>
        <dbReference type="ARBA" id="ARBA00022840"/>
    </source>
</evidence>
<evidence type="ECO:0000313" key="7">
    <source>
        <dbReference type="Proteomes" id="UP000245523"/>
    </source>
</evidence>
<dbReference type="Proteomes" id="UP000245523">
    <property type="component" value="Unassembled WGS sequence"/>
</dbReference>
<comment type="similarity">
    <text evidence="1">Belongs to the ABC transporter superfamily.</text>
</comment>
<proteinExistence type="inferred from homology"/>
<dbReference type="PROSITE" id="PS00211">
    <property type="entry name" value="ABC_TRANSPORTER_1"/>
    <property type="match status" value="1"/>
</dbReference>
<keyword evidence="7" id="KW-1185">Reference proteome</keyword>
<dbReference type="Pfam" id="PF00005">
    <property type="entry name" value="ABC_tran"/>
    <property type="match status" value="1"/>
</dbReference>
<dbReference type="Gene3D" id="3.40.50.300">
    <property type="entry name" value="P-loop containing nucleotide triphosphate hydrolases"/>
    <property type="match status" value="1"/>
</dbReference>
<dbReference type="InterPro" id="IPR017871">
    <property type="entry name" value="ABC_transporter-like_CS"/>
</dbReference>
<dbReference type="InterPro" id="IPR003593">
    <property type="entry name" value="AAA+_ATPase"/>
</dbReference>
<dbReference type="PROSITE" id="PS50893">
    <property type="entry name" value="ABC_TRANSPORTER_2"/>
    <property type="match status" value="1"/>
</dbReference>
<dbReference type="InterPro" id="IPR017911">
    <property type="entry name" value="MacB-like_ATP-bd"/>
</dbReference>
<dbReference type="SMART" id="SM00382">
    <property type="entry name" value="AAA"/>
    <property type="match status" value="1"/>
</dbReference>
<accession>A0ABX5LMZ5</accession>